<feature type="coiled-coil region" evidence="1">
    <location>
        <begin position="285"/>
        <end position="338"/>
    </location>
</feature>
<proteinExistence type="predicted"/>
<feature type="region of interest" description="Disordered" evidence="2">
    <location>
        <begin position="229"/>
        <end position="249"/>
    </location>
</feature>
<reference evidence="3 4" key="1">
    <citation type="submission" date="2024-05" db="EMBL/GenBank/DDBJ databases">
        <title>Genetic variation in Jamaican populations of the coffee berry borer (Hypothenemus hampei).</title>
        <authorList>
            <person name="Errbii M."/>
            <person name="Myrie A."/>
        </authorList>
    </citation>
    <scope>NUCLEOTIDE SEQUENCE [LARGE SCALE GENOMIC DNA]</scope>
    <source>
        <strain evidence="3">JA-Hopewell-2020-01-JO</strain>
        <tissue evidence="3">Whole body</tissue>
    </source>
</reference>
<evidence type="ECO:0000313" key="3">
    <source>
        <dbReference type="EMBL" id="KAL1501199.1"/>
    </source>
</evidence>
<gene>
    <name evidence="3" type="ORF">ABEB36_006573</name>
</gene>
<sequence>MSGDIKHFLEQQRLEILKEKQRLEILESLLLCENKENVTDEKATHFQKFLQENDQVQHEDYEKPNESVFLDTGDQDGLLKSQKSPPVVEPLDLSGCNEKDNFFLDRSSARSLSYRTSDDTTEFGLFRSGAAAYRPAFPRRDGRFYSSVRAAPHQGLGEYDVIRGDQRFYTTKNEGSAERTVTDNLVDKVLDRKRPYSSNLNPFRIDQRLTTAQNDAILKAATSNSVANMDKPKGILSNRRTGGSPRGNHIDSIIPAITEPISDRYHNDYGTYLDGFSYSDRSEDLERERLKREAYQRELRLQIEEKRQLAALREKQDRRERELENRRLERQLVRMRDEQTQDEQWRQRRNELMRRHSDDLLRRKTELHELNRPWRRHADSESVCVLDSGSGLGQGRLGSYSPPVTRRTLAPLSPFSSSYNQPPVSVFSESNKYNSGGGILRKPDYTSSSARPLESTYYYDTVPFPHRTGRYRSKFDRFDSLSRIDSLGQRLETMSVRDGYSSDHLTDIQRRHSVTQQDLSLNKSPRMHRRNSSSRFEESTMPFLPAPVLKARSPVAKELRNAVPFSSNRVSDYSRKFDVGMGLSSSLDSPVGSRGSILTQLGSIRAQLQREQLRMDETLRRRGGSLVRTRTIDDY</sequence>
<protein>
    <submittedName>
        <fullName evidence="3">Uncharacterized protein</fullName>
    </submittedName>
</protein>
<evidence type="ECO:0000256" key="2">
    <source>
        <dbReference type="SAM" id="MobiDB-lite"/>
    </source>
</evidence>
<evidence type="ECO:0000313" key="4">
    <source>
        <dbReference type="Proteomes" id="UP001566132"/>
    </source>
</evidence>
<evidence type="ECO:0000256" key="1">
    <source>
        <dbReference type="SAM" id="Coils"/>
    </source>
</evidence>
<dbReference type="AlphaFoldDB" id="A0ABD1ER03"/>
<accession>A0ABD1ER03</accession>
<dbReference type="EMBL" id="JBDJPC010000005">
    <property type="protein sequence ID" value="KAL1501199.1"/>
    <property type="molecule type" value="Genomic_DNA"/>
</dbReference>
<name>A0ABD1ER03_HYPHA</name>
<keyword evidence="4" id="KW-1185">Reference proteome</keyword>
<comment type="caution">
    <text evidence="3">The sequence shown here is derived from an EMBL/GenBank/DDBJ whole genome shotgun (WGS) entry which is preliminary data.</text>
</comment>
<feature type="region of interest" description="Disordered" evidence="2">
    <location>
        <begin position="512"/>
        <end position="539"/>
    </location>
</feature>
<keyword evidence="1" id="KW-0175">Coiled coil</keyword>
<organism evidence="3 4">
    <name type="scientific">Hypothenemus hampei</name>
    <name type="common">Coffee berry borer</name>
    <dbReference type="NCBI Taxonomy" id="57062"/>
    <lineage>
        <taxon>Eukaryota</taxon>
        <taxon>Metazoa</taxon>
        <taxon>Ecdysozoa</taxon>
        <taxon>Arthropoda</taxon>
        <taxon>Hexapoda</taxon>
        <taxon>Insecta</taxon>
        <taxon>Pterygota</taxon>
        <taxon>Neoptera</taxon>
        <taxon>Endopterygota</taxon>
        <taxon>Coleoptera</taxon>
        <taxon>Polyphaga</taxon>
        <taxon>Cucujiformia</taxon>
        <taxon>Curculionidae</taxon>
        <taxon>Scolytinae</taxon>
        <taxon>Hypothenemus</taxon>
    </lineage>
</organism>
<dbReference type="Proteomes" id="UP001566132">
    <property type="component" value="Unassembled WGS sequence"/>
</dbReference>
<feature type="compositionally biased region" description="Polar residues" evidence="2">
    <location>
        <begin position="514"/>
        <end position="523"/>
    </location>
</feature>